<comment type="caution">
    <text evidence="2">The sequence shown here is derived from an EMBL/GenBank/DDBJ whole genome shotgun (WGS) entry which is preliminary data.</text>
</comment>
<proteinExistence type="predicted"/>
<protein>
    <submittedName>
        <fullName evidence="2">Uncharacterized protein</fullName>
    </submittedName>
</protein>
<sequence>MGTDQLLREAATHRVDGRRSSDRSAPSVPRHGVPTDTSTMAAEHSRGHGEAMVLHGSDELAVHGTAKRRSSSSHTRSAVKRSAPRPPTTTTSSPSSRSRTERSRTGATAATRSPCSTPSAGRLPASERRRVRRRPPRVRAFRASSRQPISYAAPG</sequence>
<reference evidence="2 3" key="1">
    <citation type="submission" date="2020-02" db="EMBL/GenBank/DDBJ databases">
        <title>Streptomyces malaysiensis DSM14702 (JHCC583434, PFL_A843) Genome sequencing and assembly.</title>
        <authorList>
            <person name="Samborskyy M."/>
        </authorList>
    </citation>
    <scope>NUCLEOTIDE SEQUENCE [LARGE SCALE GENOMIC DNA]</scope>
    <source>
        <strain evidence="2 3">DSM 14702</strain>
    </source>
</reference>
<feature type="compositionally biased region" description="Basic residues" evidence="1">
    <location>
        <begin position="129"/>
        <end position="140"/>
    </location>
</feature>
<gene>
    <name evidence="2" type="ORF">SMALB_0061</name>
</gene>
<feature type="compositionally biased region" description="Low complexity" evidence="1">
    <location>
        <begin position="105"/>
        <end position="114"/>
    </location>
</feature>
<dbReference type="Proteomes" id="UP000536624">
    <property type="component" value="Unassembled WGS sequence"/>
</dbReference>
<dbReference type="AlphaFoldDB" id="A0A7X6AUJ3"/>
<feature type="compositionally biased region" description="Basic and acidic residues" evidence="1">
    <location>
        <begin position="1"/>
        <end position="22"/>
    </location>
</feature>
<name>A0A7X6AUJ3_STRMQ</name>
<evidence type="ECO:0000313" key="3">
    <source>
        <dbReference type="Proteomes" id="UP000536624"/>
    </source>
</evidence>
<accession>A0A7X6AUJ3</accession>
<feature type="region of interest" description="Disordered" evidence="1">
    <location>
        <begin position="1"/>
        <end position="155"/>
    </location>
</feature>
<feature type="compositionally biased region" description="Low complexity" evidence="1">
    <location>
        <begin position="88"/>
        <end position="97"/>
    </location>
</feature>
<evidence type="ECO:0000313" key="2">
    <source>
        <dbReference type="EMBL" id="NIY62166.1"/>
    </source>
</evidence>
<dbReference type="EMBL" id="JAALLH010000001">
    <property type="protein sequence ID" value="NIY62166.1"/>
    <property type="molecule type" value="Genomic_DNA"/>
</dbReference>
<organism evidence="2 3">
    <name type="scientific">Streptomyces malaysiensis</name>
    <dbReference type="NCBI Taxonomy" id="92644"/>
    <lineage>
        <taxon>Bacteria</taxon>
        <taxon>Bacillati</taxon>
        <taxon>Actinomycetota</taxon>
        <taxon>Actinomycetes</taxon>
        <taxon>Kitasatosporales</taxon>
        <taxon>Streptomycetaceae</taxon>
        <taxon>Streptomyces</taxon>
        <taxon>Streptomyces violaceusniger group</taxon>
    </lineage>
</organism>
<feature type="compositionally biased region" description="Basic residues" evidence="1">
    <location>
        <begin position="65"/>
        <end position="83"/>
    </location>
</feature>
<evidence type="ECO:0000256" key="1">
    <source>
        <dbReference type="SAM" id="MobiDB-lite"/>
    </source>
</evidence>